<organism evidence="7 8">
    <name type="scientific">Anaerosporobacter mobilis DSM 15930</name>
    <dbReference type="NCBI Taxonomy" id="1120996"/>
    <lineage>
        <taxon>Bacteria</taxon>
        <taxon>Bacillati</taxon>
        <taxon>Bacillota</taxon>
        <taxon>Clostridia</taxon>
        <taxon>Lachnospirales</taxon>
        <taxon>Lachnospiraceae</taxon>
        <taxon>Anaerosporobacter</taxon>
    </lineage>
</organism>
<dbReference type="PANTHER" id="PTHR30250:SF21">
    <property type="entry name" value="LIPID II FLIPPASE MURJ"/>
    <property type="match status" value="1"/>
</dbReference>
<dbReference type="Proteomes" id="UP000184038">
    <property type="component" value="Unassembled WGS sequence"/>
</dbReference>
<feature type="transmembrane region" description="Helical" evidence="6">
    <location>
        <begin position="90"/>
        <end position="113"/>
    </location>
</feature>
<feature type="transmembrane region" description="Helical" evidence="6">
    <location>
        <begin position="53"/>
        <end position="78"/>
    </location>
</feature>
<protein>
    <submittedName>
        <fullName evidence="7">Stage V sporulation protein B</fullName>
    </submittedName>
</protein>
<comment type="subcellular location">
    <subcellularLocation>
        <location evidence="1">Cell membrane</location>
        <topology evidence="1">Multi-pass membrane protein</topology>
    </subcellularLocation>
</comment>
<feature type="transmembrane region" description="Helical" evidence="6">
    <location>
        <begin position="133"/>
        <end position="150"/>
    </location>
</feature>
<keyword evidence="5 6" id="KW-0472">Membrane</keyword>
<keyword evidence="4 6" id="KW-1133">Transmembrane helix</keyword>
<evidence type="ECO:0000256" key="5">
    <source>
        <dbReference type="ARBA" id="ARBA00023136"/>
    </source>
</evidence>
<feature type="transmembrane region" description="Helical" evidence="6">
    <location>
        <begin position="412"/>
        <end position="430"/>
    </location>
</feature>
<keyword evidence="3 6" id="KW-0812">Transmembrane</keyword>
<dbReference type="InterPro" id="IPR002797">
    <property type="entry name" value="Polysacc_synth"/>
</dbReference>
<feature type="transmembrane region" description="Helical" evidence="6">
    <location>
        <begin position="341"/>
        <end position="365"/>
    </location>
</feature>
<evidence type="ECO:0000313" key="8">
    <source>
        <dbReference type="Proteomes" id="UP000184038"/>
    </source>
</evidence>
<dbReference type="OrthoDB" id="9775950at2"/>
<dbReference type="GO" id="GO:0005886">
    <property type="term" value="C:plasma membrane"/>
    <property type="evidence" value="ECO:0007669"/>
    <property type="project" value="UniProtKB-SubCell"/>
</dbReference>
<proteinExistence type="predicted"/>
<name>A0A1M7GVB2_9FIRM</name>
<reference evidence="7 8" key="1">
    <citation type="submission" date="2016-11" db="EMBL/GenBank/DDBJ databases">
        <authorList>
            <person name="Jaros S."/>
            <person name="Januszkiewicz K."/>
            <person name="Wedrychowicz H."/>
        </authorList>
    </citation>
    <scope>NUCLEOTIDE SEQUENCE [LARGE SCALE GENOMIC DNA]</scope>
    <source>
        <strain evidence="7 8">DSM 15930</strain>
    </source>
</reference>
<feature type="transmembrane region" description="Helical" evidence="6">
    <location>
        <begin position="242"/>
        <end position="261"/>
    </location>
</feature>
<dbReference type="AlphaFoldDB" id="A0A1M7GVB2"/>
<dbReference type="InterPro" id="IPR024923">
    <property type="entry name" value="PG_synth_SpoVB"/>
</dbReference>
<feature type="transmembrane region" description="Helical" evidence="6">
    <location>
        <begin position="501"/>
        <end position="521"/>
    </location>
</feature>
<evidence type="ECO:0000256" key="6">
    <source>
        <dbReference type="SAM" id="Phobius"/>
    </source>
</evidence>
<feature type="transmembrane region" description="Helical" evidence="6">
    <location>
        <begin position="436"/>
        <end position="455"/>
    </location>
</feature>
<keyword evidence="8" id="KW-1185">Reference proteome</keyword>
<feature type="transmembrane region" description="Helical" evidence="6">
    <location>
        <begin position="171"/>
        <end position="194"/>
    </location>
</feature>
<dbReference type="EMBL" id="FRCP01000007">
    <property type="protein sequence ID" value="SHM20221.1"/>
    <property type="molecule type" value="Genomic_DNA"/>
</dbReference>
<evidence type="ECO:0000313" key="7">
    <source>
        <dbReference type="EMBL" id="SHM20221.1"/>
    </source>
</evidence>
<gene>
    <name evidence="7" type="ORF">SAMN02746066_01142</name>
</gene>
<evidence type="ECO:0000256" key="2">
    <source>
        <dbReference type="ARBA" id="ARBA00022475"/>
    </source>
</evidence>
<dbReference type="RefSeq" id="WP_073284368.1">
    <property type="nucleotide sequence ID" value="NZ_FRCP01000007.1"/>
</dbReference>
<dbReference type="STRING" id="1120996.SAMN02746066_01142"/>
<evidence type="ECO:0000256" key="4">
    <source>
        <dbReference type="ARBA" id="ARBA00022989"/>
    </source>
</evidence>
<dbReference type="PIRSF" id="PIRSF038958">
    <property type="entry name" value="PG_synth_SpoVB"/>
    <property type="match status" value="1"/>
</dbReference>
<accession>A0A1M7GVB2</accession>
<keyword evidence="2" id="KW-1003">Cell membrane</keyword>
<feature type="transmembrane region" description="Helical" evidence="6">
    <location>
        <begin position="12"/>
        <end position="33"/>
    </location>
</feature>
<dbReference type="PANTHER" id="PTHR30250">
    <property type="entry name" value="PST FAMILY PREDICTED COLANIC ACID TRANSPORTER"/>
    <property type="match status" value="1"/>
</dbReference>
<sequence>MRHATNKKQNNFIVQGSILAIASLLSRIIGLLYRVPMTNIIGDEGMGYYSNAFIIYNIALIVSSYSMPLAVSKLVAAYTVKREYKNSYRVFKAATLVAAISGLVVSLIIFFGADFFAGVIFKSPRSAIPLRMVAPNIFLMAIIGTLRGYFQGKNTMMPTSASQLIEQIVNAFISVFAAYNFMVANSASANIAAYGAAGGTLGTVVGSGAALVFLGLVYFAYSPIIKKQNRRDTMSPIEEYPDIYKMLLLTIAPVILSQTVYQLSGLLDNAIFGNIMDSKGFTSEEHAALLGIYSSKYSLLVNVPVSIASAIAASMVPAIVRARVQGAHKEVKKKIHVAIKFNMIIAIPSAVGMTVLAQPILNMLFPTKDEDSARLAIRLLMIGSIAIVFYALSTISNAVLQGINKMSIPVKHSAISLAIHVVLVAVLLKYTDMGVYALVIGNITFPLVVCVLNWISIGKLLRYQQELLQSFIIPTICSFLMGLVAFLVYKGTHLIIPSNAFATVIAISLAAGSYFALLILFKGITEDELYGLPKGHLIIRLAKKFHLM</sequence>
<feature type="transmembrane region" description="Helical" evidence="6">
    <location>
        <begin position="200"/>
        <end position="221"/>
    </location>
</feature>
<dbReference type="InterPro" id="IPR050833">
    <property type="entry name" value="Poly_Biosynth_Transport"/>
</dbReference>
<feature type="transmembrane region" description="Helical" evidence="6">
    <location>
        <begin position="377"/>
        <end position="400"/>
    </location>
</feature>
<dbReference type="Pfam" id="PF01943">
    <property type="entry name" value="Polysacc_synt"/>
    <property type="match status" value="1"/>
</dbReference>
<evidence type="ECO:0000256" key="3">
    <source>
        <dbReference type="ARBA" id="ARBA00022692"/>
    </source>
</evidence>
<evidence type="ECO:0000256" key="1">
    <source>
        <dbReference type="ARBA" id="ARBA00004651"/>
    </source>
</evidence>
<feature type="transmembrane region" description="Helical" evidence="6">
    <location>
        <begin position="299"/>
        <end position="320"/>
    </location>
</feature>
<feature type="transmembrane region" description="Helical" evidence="6">
    <location>
        <begin position="467"/>
        <end position="489"/>
    </location>
</feature>
<dbReference type="CDD" id="cd13124">
    <property type="entry name" value="MATE_SpoVB_like"/>
    <property type="match status" value="1"/>
</dbReference>